<dbReference type="InterPro" id="IPR013641">
    <property type="entry name" value="KTI12/PSTK"/>
</dbReference>
<dbReference type="AlphaFoldDB" id="A0A7K4ZYF4"/>
<evidence type="ECO:0000256" key="1">
    <source>
        <dbReference type="ARBA" id="ARBA00022741"/>
    </source>
</evidence>
<dbReference type="InterPro" id="IPR027417">
    <property type="entry name" value="P-loop_NTPase"/>
</dbReference>
<name>A0A7K4ZYF4_9AVES</name>
<feature type="region of interest" description="Disordered" evidence="3">
    <location>
        <begin position="234"/>
        <end position="255"/>
    </location>
</feature>
<dbReference type="EMBL" id="VYZI01000342">
    <property type="protein sequence ID" value="NWR76389.1"/>
    <property type="molecule type" value="Genomic_DNA"/>
</dbReference>
<proteinExistence type="predicted"/>
<dbReference type="GO" id="GO:0016301">
    <property type="term" value="F:kinase activity"/>
    <property type="evidence" value="ECO:0007669"/>
    <property type="project" value="UniProtKB-KW"/>
</dbReference>
<reference evidence="4 5" key="1">
    <citation type="submission" date="2019-09" db="EMBL/GenBank/DDBJ databases">
        <title>Bird 10,000 Genomes (B10K) Project - Family phase.</title>
        <authorList>
            <person name="Zhang G."/>
        </authorList>
    </citation>
    <scope>NUCLEOTIDE SEQUENCE [LARGE SCALE GENOMIC DNA]</scope>
    <source>
        <strain evidence="4">B10K-DU-017-25</strain>
        <tissue evidence="4">Mixed tissue sample</tissue>
    </source>
</reference>
<feature type="non-terminal residue" evidence="4">
    <location>
        <position position="1"/>
    </location>
</feature>
<organism evidence="4 5">
    <name type="scientific">Centropus unirufus</name>
    <dbReference type="NCBI Taxonomy" id="1118519"/>
    <lineage>
        <taxon>Eukaryota</taxon>
        <taxon>Metazoa</taxon>
        <taxon>Chordata</taxon>
        <taxon>Craniata</taxon>
        <taxon>Vertebrata</taxon>
        <taxon>Euteleostomi</taxon>
        <taxon>Archelosauria</taxon>
        <taxon>Archosauria</taxon>
        <taxon>Dinosauria</taxon>
        <taxon>Saurischia</taxon>
        <taxon>Theropoda</taxon>
        <taxon>Coelurosauria</taxon>
        <taxon>Aves</taxon>
        <taxon>Neognathae</taxon>
        <taxon>Neoaves</taxon>
        <taxon>Otidimorphae</taxon>
        <taxon>Cuculiformes</taxon>
        <taxon>Centropidae</taxon>
        <taxon>Centropus</taxon>
    </lineage>
</organism>
<gene>
    <name evidence="4" type="primary">Pstk</name>
    <name evidence="4" type="ORF">CENUNI_R03613</name>
</gene>
<evidence type="ECO:0000313" key="5">
    <source>
        <dbReference type="Proteomes" id="UP000517892"/>
    </source>
</evidence>
<sequence>SRWKQSRQELLQCLELVLRALLGRVPLPGPGPRPLWQRVLAACREQGLLAPGPAARPLCLILDDNFYYRSMRLEVYRLARRYSLGYCQIFLECPLECCLQRNRLRTHPVPDETIRAMAGRMEVPDGERHAWERNSLILNSSSTAPEHDERILALLALALETPVQPAEEAEQENTEQKEADRAACAASAVHRADQACRRIISRAMRDAKDHNVPPGAMRSLAEELNRLKAEFLEGLRHGDDPRSQDCPQDERSGPAAVPAFQHGAAAVLNKYL</sequence>
<dbReference type="GO" id="GO:0005524">
    <property type="term" value="F:ATP binding"/>
    <property type="evidence" value="ECO:0007669"/>
    <property type="project" value="UniProtKB-KW"/>
</dbReference>
<dbReference type="GO" id="GO:0000049">
    <property type="term" value="F:tRNA binding"/>
    <property type="evidence" value="ECO:0007669"/>
    <property type="project" value="TreeGrafter"/>
</dbReference>
<comment type="caution">
    <text evidence="4">The sequence shown here is derived from an EMBL/GenBank/DDBJ whole genome shotgun (WGS) entry which is preliminary data.</text>
</comment>
<dbReference type="PANTHER" id="PTHR20873:SF0">
    <property type="entry name" value="L-SERYL-TRNA(SEC) KINASE"/>
    <property type="match status" value="1"/>
</dbReference>
<keyword evidence="1" id="KW-0547">Nucleotide-binding</keyword>
<dbReference type="Pfam" id="PF08433">
    <property type="entry name" value="KTI12"/>
    <property type="match status" value="1"/>
</dbReference>
<dbReference type="InterPro" id="IPR052648">
    <property type="entry name" value="Ser-tRNA(Sec)_kinase"/>
</dbReference>
<dbReference type="PANTHER" id="PTHR20873">
    <property type="entry name" value="L-SERYL-TRNA(SEC) KINASE"/>
    <property type="match status" value="1"/>
</dbReference>
<evidence type="ECO:0000256" key="2">
    <source>
        <dbReference type="ARBA" id="ARBA00022840"/>
    </source>
</evidence>
<keyword evidence="2" id="KW-0067">ATP-binding</keyword>
<dbReference type="Gene3D" id="3.40.50.300">
    <property type="entry name" value="P-loop containing nucleotide triphosphate hydrolases"/>
    <property type="match status" value="1"/>
</dbReference>
<keyword evidence="5" id="KW-1185">Reference proteome</keyword>
<dbReference type="SUPFAM" id="SSF52540">
    <property type="entry name" value="P-loop containing nucleoside triphosphate hydrolases"/>
    <property type="match status" value="1"/>
</dbReference>
<feature type="non-terminal residue" evidence="4">
    <location>
        <position position="272"/>
    </location>
</feature>
<dbReference type="Proteomes" id="UP000517892">
    <property type="component" value="Unassembled WGS sequence"/>
</dbReference>
<evidence type="ECO:0000313" key="4">
    <source>
        <dbReference type="EMBL" id="NWR76389.1"/>
    </source>
</evidence>
<dbReference type="OrthoDB" id="9972657at2759"/>
<protein>
    <submittedName>
        <fullName evidence="4">PSTK kinase</fullName>
    </submittedName>
</protein>
<accession>A0A7K4ZYF4</accession>
<feature type="compositionally biased region" description="Basic and acidic residues" evidence="3">
    <location>
        <begin position="234"/>
        <end position="252"/>
    </location>
</feature>
<evidence type="ECO:0000256" key="3">
    <source>
        <dbReference type="SAM" id="MobiDB-lite"/>
    </source>
</evidence>
<keyword evidence="4" id="KW-0418">Kinase</keyword>
<keyword evidence="4" id="KW-0808">Transferase</keyword>